<dbReference type="Proteomes" id="UP000324222">
    <property type="component" value="Unassembled WGS sequence"/>
</dbReference>
<sequence>MVVAPPTAEPMANPAIPCSQRGVLKTRSFPNLSCSPIVQRNTPPNPTSSPNMTETKEKYDQLFTYTAVIYSHEICTNLRLGEINE</sequence>
<reference evidence="2 3" key="1">
    <citation type="submission" date="2019-05" db="EMBL/GenBank/DDBJ databases">
        <title>Another draft genome of Portunus trituberculatus and its Hox gene families provides insights of decapod evolution.</title>
        <authorList>
            <person name="Jeong J.-H."/>
            <person name="Song I."/>
            <person name="Kim S."/>
            <person name="Choi T."/>
            <person name="Kim D."/>
            <person name="Ryu S."/>
            <person name="Kim W."/>
        </authorList>
    </citation>
    <scope>NUCLEOTIDE SEQUENCE [LARGE SCALE GENOMIC DNA]</scope>
    <source>
        <tissue evidence="2">Muscle</tissue>
    </source>
</reference>
<keyword evidence="3" id="KW-1185">Reference proteome</keyword>
<comment type="caution">
    <text evidence="2">The sequence shown here is derived from an EMBL/GenBank/DDBJ whole genome shotgun (WGS) entry which is preliminary data.</text>
</comment>
<evidence type="ECO:0000256" key="1">
    <source>
        <dbReference type="SAM" id="MobiDB-lite"/>
    </source>
</evidence>
<name>A0A5B7DCJ7_PORTR</name>
<gene>
    <name evidence="2" type="ORF">E2C01_011911</name>
</gene>
<dbReference type="EMBL" id="VSRR010000730">
    <property type="protein sequence ID" value="MPC19008.1"/>
    <property type="molecule type" value="Genomic_DNA"/>
</dbReference>
<protein>
    <submittedName>
        <fullName evidence="2">Uncharacterized protein</fullName>
    </submittedName>
</protein>
<evidence type="ECO:0000313" key="2">
    <source>
        <dbReference type="EMBL" id="MPC19008.1"/>
    </source>
</evidence>
<proteinExistence type="predicted"/>
<accession>A0A5B7DCJ7</accession>
<organism evidence="2 3">
    <name type="scientific">Portunus trituberculatus</name>
    <name type="common">Swimming crab</name>
    <name type="synonym">Neptunus trituberculatus</name>
    <dbReference type="NCBI Taxonomy" id="210409"/>
    <lineage>
        <taxon>Eukaryota</taxon>
        <taxon>Metazoa</taxon>
        <taxon>Ecdysozoa</taxon>
        <taxon>Arthropoda</taxon>
        <taxon>Crustacea</taxon>
        <taxon>Multicrustacea</taxon>
        <taxon>Malacostraca</taxon>
        <taxon>Eumalacostraca</taxon>
        <taxon>Eucarida</taxon>
        <taxon>Decapoda</taxon>
        <taxon>Pleocyemata</taxon>
        <taxon>Brachyura</taxon>
        <taxon>Eubrachyura</taxon>
        <taxon>Portunoidea</taxon>
        <taxon>Portunidae</taxon>
        <taxon>Portuninae</taxon>
        <taxon>Portunus</taxon>
    </lineage>
</organism>
<feature type="region of interest" description="Disordered" evidence="1">
    <location>
        <begin position="34"/>
        <end position="54"/>
    </location>
</feature>
<dbReference type="AlphaFoldDB" id="A0A5B7DCJ7"/>
<evidence type="ECO:0000313" key="3">
    <source>
        <dbReference type="Proteomes" id="UP000324222"/>
    </source>
</evidence>